<dbReference type="RefSeq" id="WP_101954385.1">
    <property type="nucleotide sequence ID" value="NZ_PKHE01000013.1"/>
</dbReference>
<dbReference type="Gene3D" id="1.25.40.10">
    <property type="entry name" value="Tetratricopeptide repeat domain"/>
    <property type="match status" value="1"/>
</dbReference>
<comment type="caution">
    <text evidence="1">The sequence shown here is derived from an EMBL/GenBank/DDBJ whole genome shotgun (WGS) entry which is preliminary data.</text>
</comment>
<proteinExistence type="predicted"/>
<sequence>MSRETEAFFRQLQVFLDQHEDEFENIDEAINYYVTQFNAGLIDEPEDDTDRALDLLEMALDYEDADERLALLEEANQLDPHNLDIYCALCLERYGEMGAIPYIEEKTAEYFKTHRQSIKESSYARIENRPYFRARKFLLDFYKQEYLLGKAENTAKELLRNNPNDNLGARYSLMGTYVLSFQHKKARSFFKKEPMHQEDDQMLFYMAVSLILDQDIQYAERIIKKLLKINPTITRFFIEREFDSFLVYSFLPDEYYQPNSERSLAIAFAEVLSLFQHSEYLYWTFQKILKQTNPEYFDQYYAQQVNWLNSYAEANKLAGTGIFTNISSQYVRPLLLEGLRKLEDFQSKYEREVLAIDGIGKGTVKKLRENGVTFKGE</sequence>
<name>A0A2I1JZ17_9LACT</name>
<accession>A0A2I1JZ17</accession>
<dbReference type="InterPro" id="IPR011990">
    <property type="entry name" value="TPR-like_helical_dom_sf"/>
</dbReference>
<protein>
    <submittedName>
        <fullName evidence="1">Uncharacterized protein</fullName>
    </submittedName>
</protein>
<reference evidence="1 2" key="1">
    <citation type="submission" date="2017-12" db="EMBL/GenBank/DDBJ databases">
        <title>Phylogenetic diversity of female urinary microbiome.</title>
        <authorList>
            <person name="Thomas-White K."/>
            <person name="Wolfe A.J."/>
        </authorList>
    </citation>
    <scope>NUCLEOTIDE SEQUENCE [LARGE SCALE GENOMIC DNA]</scope>
    <source>
        <strain evidence="1 2">UMB0898</strain>
    </source>
</reference>
<dbReference type="AlphaFoldDB" id="A0A2I1JZ17"/>
<dbReference type="OrthoDB" id="6399948at2"/>
<dbReference type="Proteomes" id="UP000234384">
    <property type="component" value="Unassembled WGS sequence"/>
</dbReference>
<gene>
    <name evidence="1" type="ORF">CYJ57_05485</name>
</gene>
<dbReference type="EMBL" id="PKHE01000013">
    <property type="protein sequence ID" value="PKY88577.1"/>
    <property type="molecule type" value="Genomic_DNA"/>
</dbReference>
<organism evidence="1 2">
    <name type="scientific">Falseniella ignava</name>
    <dbReference type="NCBI Taxonomy" id="137730"/>
    <lineage>
        <taxon>Bacteria</taxon>
        <taxon>Bacillati</taxon>
        <taxon>Bacillota</taxon>
        <taxon>Bacilli</taxon>
        <taxon>Lactobacillales</taxon>
        <taxon>Aerococcaceae</taxon>
        <taxon>Falseniella</taxon>
    </lineage>
</organism>
<evidence type="ECO:0000313" key="2">
    <source>
        <dbReference type="Proteomes" id="UP000234384"/>
    </source>
</evidence>
<evidence type="ECO:0000313" key="1">
    <source>
        <dbReference type="EMBL" id="PKY88577.1"/>
    </source>
</evidence>